<reference evidence="12" key="2">
    <citation type="submission" date="2025-08" db="UniProtKB">
        <authorList>
            <consortium name="Ensembl"/>
        </authorList>
    </citation>
    <scope>IDENTIFICATION</scope>
    <source>
        <strain evidence="12">Glennie</strain>
    </source>
</reference>
<dbReference type="Gene3D" id="1.10.630.10">
    <property type="entry name" value="Cytochrome P450"/>
    <property type="match status" value="1"/>
</dbReference>
<keyword evidence="6 11" id="KW-0560">Oxidoreductase</keyword>
<evidence type="ECO:0000256" key="2">
    <source>
        <dbReference type="ARBA" id="ARBA00010617"/>
    </source>
</evidence>
<dbReference type="GeneID" id="100092213"/>
<keyword evidence="4 10" id="KW-0479">Metal-binding</keyword>
<dbReference type="PRINTS" id="PR00385">
    <property type="entry name" value="P450"/>
</dbReference>
<feature type="binding site" description="axial binding residue" evidence="10">
    <location>
        <position position="452"/>
    </location>
    <ligand>
        <name>heme</name>
        <dbReference type="ChEBI" id="CHEBI:30413"/>
    </ligand>
    <ligandPart>
        <name>Fe</name>
        <dbReference type="ChEBI" id="CHEBI:18248"/>
    </ligandPart>
</feature>
<dbReference type="GO" id="GO:0005789">
    <property type="term" value="C:endoplasmic reticulum membrane"/>
    <property type="evidence" value="ECO:0007669"/>
    <property type="project" value="UniProtKB-SubCell"/>
</dbReference>
<evidence type="ECO:0000256" key="10">
    <source>
        <dbReference type="PIRSR" id="PIRSR602401-1"/>
    </source>
</evidence>
<dbReference type="GeneTree" id="ENSGT00940000161527"/>
<accession>F7B6X0</accession>
<dbReference type="HOGENOM" id="CLU_001570_5_1_1"/>
<evidence type="ECO:0000313" key="13">
    <source>
        <dbReference type="Proteomes" id="UP000002279"/>
    </source>
</evidence>
<comment type="subcellular location">
    <subcellularLocation>
        <location evidence="1">Endoplasmic reticulum membrane</location>
    </subcellularLocation>
</comment>
<dbReference type="OrthoDB" id="1470350at2759"/>
<evidence type="ECO:0000256" key="8">
    <source>
        <dbReference type="ARBA" id="ARBA00023033"/>
    </source>
</evidence>
<reference evidence="12 13" key="1">
    <citation type="journal article" date="2008" name="Nature">
        <title>Genome analysis of the platypus reveals unique signatures of evolution.</title>
        <authorList>
            <person name="Warren W.C."/>
            <person name="Hillier L.W."/>
            <person name="Marshall Graves J.A."/>
            <person name="Birney E."/>
            <person name="Ponting C.P."/>
            <person name="Grutzner F."/>
            <person name="Belov K."/>
            <person name="Miller W."/>
            <person name="Clarke L."/>
            <person name="Chinwalla A.T."/>
            <person name="Yang S.P."/>
            <person name="Heger A."/>
            <person name="Locke D.P."/>
            <person name="Miethke P."/>
            <person name="Waters P.D."/>
            <person name="Veyrunes F."/>
            <person name="Fulton L."/>
            <person name="Fulton B."/>
            <person name="Graves T."/>
            <person name="Wallis J."/>
            <person name="Puente X.S."/>
            <person name="Lopez-Otin C."/>
            <person name="Ordonez G.R."/>
            <person name="Eichler E.E."/>
            <person name="Chen L."/>
            <person name="Cheng Z."/>
            <person name="Deakin J.E."/>
            <person name="Alsop A."/>
            <person name="Thompson K."/>
            <person name="Kirby P."/>
            <person name="Papenfuss A.T."/>
            <person name="Wakefield M.J."/>
            <person name="Olender T."/>
            <person name="Lancet D."/>
            <person name="Huttley G.A."/>
            <person name="Smit A.F."/>
            <person name="Pask A."/>
            <person name="Temple-Smith P."/>
            <person name="Batzer M.A."/>
            <person name="Walker J.A."/>
            <person name="Konkel M.K."/>
            <person name="Harris R.S."/>
            <person name="Whittington C.M."/>
            <person name="Wong E.S."/>
            <person name="Gemmell N.J."/>
            <person name="Buschiazzo E."/>
            <person name="Vargas Jentzsch I.M."/>
            <person name="Merkel A."/>
            <person name="Schmitz J."/>
            <person name="Zemann A."/>
            <person name="Churakov G."/>
            <person name="Kriegs J.O."/>
            <person name="Brosius J."/>
            <person name="Murchison E.P."/>
            <person name="Sachidanandam R."/>
            <person name="Smith C."/>
            <person name="Hannon G.J."/>
            <person name="Tsend-Ayush E."/>
            <person name="McMillan D."/>
            <person name="Attenborough R."/>
            <person name="Rens W."/>
            <person name="Ferguson-Smith M."/>
            <person name="Lefevre C.M."/>
            <person name="Sharp J.A."/>
            <person name="Nicholas K.R."/>
            <person name="Ray D.A."/>
            <person name="Kube M."/>
            <person name="Reinhardt R."/>
            <person name="Pringle T.H."/>
            <person name="Taylor J."/>
            <person name="Jones R.C."/>
            <person name="Nixon B."/>
            <person name="Dacheux J.L."/>
            <person name="Niwa H."/>
            <person name="Sekita Y."/>
            <person name="Huang X."/>
            <person name="Stark A."/>
            <person name="Kheradpour P."/>
            <person name="Kellis M."/>
            <person name="Flicek P."/>
            <person name="Chen Y."/>
            <person name="Webber C."/>
            <person name="Hardison R."/>
            <person name="Nelson J."/>
            <person name="Hallsworth-Pepin K."/>
            <person name="Delehaunty K."/>
            <person name="Markovic C."/>
            <person name="Minx P."/>
            <person name="Feng Y."/>
            <person name="Kremitzki C."/>
            <person name="Mitreva M."/>
            <person name="Glasscock J."/>
            <person name="Wylie T."/>
            <person name="Wohldmann P."/>
            <person name="Thiru P."/>
            <person name="Nhan M.N."/>
            <person name="Pohl C.S."/>
            <person name="Smith S.M."/>
            <person name="Hou S."/>
            <person name="Nefedov M."/>
            <person name="de Jong P.J."/>
            <person name="Renfree M.B."/>
            <person name="Mardis E.R."/>
            <person name="Wilson R.K."/>
        </authorList>
    </citation>
    <scope>NUCLEOTIDE SEQUENCE [LARGE SCALE GENOMIC DNA]</scope>
    <source>
        <strain evidence="12 13">Glennie</strain>
    </source>
</reference>
<dbReference type="SUPFAM" id="SSF48264">
    <property type="entry name" value="Cytochrome P450"/>
    <property type="match status" value="1"/>
</dbReference>
<dbReference type="GO" id="GO:0006629">
    <property type="term" value="P:lipid metabolic process"/>
    <property type="evidence" value="ECO:0007669"/>
    <property type="project" value="UniProtKB-ARBA"/>
</dbReference>
<reference evidence="12" key="3">
    <citation type="submission" date="2025-09" db="UniProtKB">
        <authorList>
            <consortium name="Ensembl"/>
        </authorList>
    </citation>
    <scope>IDENTIFICATION</scope>
    <source>
        <strain evidence="12">Glennie</strain>
    </source>
</reference>
<evidence type="ECO:0000256" key="9">
    <source>
        <dbReference type="ARBA" id="ARBA00023136"/>
    </source>
</evidence>
<keyword evidence="8 11" id="KW-0503">Monooxygenase</keyword>
<dbReference type="STRING" id="9258.ENSOANP00000004202"/>
<keyword evidence="7 10" id="KW-0408">Iron</keyword>
<dbReference type="GO" id="GO:0020037">
    <property type="term" value="F:heme binding"/>
    <property type="evidence" value="ECO:0007669"/>
    <property type="project" value="InterPro"/>
</dbReference>
<dbReference type="CDD" id="cd20678">
    <property type="entry name" value="CYP4B-like"/>
    <property type="match status" value="1"/>
</dbReference>
<keyword evidence="5" id="KW-0256">Endoplasmic reticulum</keyword>
<name>F7B6X0_ORNAN</name>
<protein>
    <recommendedName>
        <fullName evidence="14">Cytochrome P450 family 4 subfamily B member 1</fullName>
    </recommendedName>
</protein>
<dbReference type="OMA" id="NIFCIHR"/>
<dbReference type="AlphaFoldDB" id="F7B6X0"/>
<dbReference type="InterPro" id="IPR050196">
    <property type="entry name" value="Cytochrome_P450_Monoox"/>
</dbReference>
<evidence type="ECO:0000256" key="11">
    <source>
        <dbReference type="RuleBase" id="RU000461"/>
    </source>
</evidence>
<dbReference type="InterPro" id="IPR036396">
    <property type="entry name" value="Cyt_P450_sf"/>
</dbReference>
<dbReference type="Pfam" id="PF00067">
    <property type="entry name" value="p450"/>
    <property type="match status" value="1"/>
</dbReference>
<dbReference type="PANTHER" id="PTHR24291:SF39">
    <property type="entry name" value="CYTOCHROME P450 4A11-RELATED"/>
    <property type="match status" value="1"/>
</dbReference>
<sequence length="505" mass="58320">MVSRMDGEMDKGPSAWPALLFLALALALIKGTQLFLRRQKLLKTTAQFPGPPPHWLFGHLFQNELSQSNSWIKYCPFGTPLWIGSFAVIFNIYHPDYLKVLLKRGDPKNKAAYRFAVPWIGHGLLILNGEKWFQHRKMLTPGFHYSILRPYVKIMADSTNVMLDKWEKLTAQGETLELFQHVSLMTLDTLMKCSFSNNSSGQKDSDSKAYIQAVNNLTSMVSQRIFKFYQHNNFIYWLSPLGRCFRQACKTAHQHSEQVIAERKKTLQNVFELETIQAKRHLDFLDILLCAKTKEGKGLSDEELRAEVDTFMFEGHDTTASAISWILYALALYPEHQQRCREEAQEILGERDTVQWEDLAQLTFTTMFIKESLRLYPPVPAISRELSSPITFFDGRSLPKGSFIRIHIYSLHRNPLVWKDPEVFDPQRFTPENISQRHPYAFLPFSAGPRNCIGQQFAMNEIKVSVVQTLLRFQLEPDHSRPPEPISQLILKSKTGIHLHLRKLP</sequence>
<dbReference type="FunFam" id="1.10.630.10:FF:000005">
    <property type="entry name" value="cytochrome P450 4F22 isoform X2"/>
    <property type="match status" value="1"/>
</dbReference>
<organism evidence="12 13">
    <name type="scientific">Ornithorhynchus anatinus</name>
    <name type="common">Duckbill platypus</name>
    <dbReference type="NCBI Taxonomy" id="9258"/>
    <lineage>
        <taxon>Eukaryota</taxon>
        <taxon>Metazoa</taxon>
        <taxon>Chordata</taxon>
        <taxon>Craniata</taxon>
        <taxon>Vertebrata</taxon>
        <taxon>Euteleostomi</taxon>
        <taxon>Mammalia</taxon>
        <taxon>Monotremata</taxon>
        <taxon>Ornithorhynchidae</taxon>
        <taxon>Ornithorhynchus</taxon>
    </lineage>
</organism>
<dbReference type="GO" id="GO:0005506">
    <property type="term" value="F:iron ion binding"/>
    <property type="evidence" value="ECO:0007669"/>
    <property type="project" value="InterPro"/>
</dbReference>
<comment type="similarity">
    <text evidence="2 11">Belongs to the cytochrome P450 family.</text>
</comment>
<keyword evidence="3 10" id="KW-0349">Heme</keyword>
<evidence type="ECO:0000256" key="3">
    <source>
        <dbReference type="ARBA" id="ARBA00022617"/>
    </source>
</evidence>
<dbReference type="Proteomes" id="UP000002279">
    <property type="component" value="Chromosome 18"/>
</dbReference>
<dbReference type="GO" id="GO:0016712">
    <property type="term" value="F:oxidoreductase activity, acting on paired donors, with incorporation or reduction of molecular oxygen, reduced flavin or flavoprotein as one donor, and incorporation of one atom of oxygen"/>
    <property type="evidence" value="ECO:0007669"/>
    <property type="project" value="UniProtKB-ARBA"/>
</dbReference>
<dbReference type="InParanoid" id="F7B6X0"/>
<dbReference type="InterPro" id="IPR001128">
    <property type="entry name" value="Cyt_P450"/>
</dbReference>
<evidence type="ECO:0000256" key="7">
    <source>
        <dbReference type="ARBA" id="ARBA00023004"/>
    </source>
</evidence>
<gene>
    <name evidence="12" type="primary">LOC100092213</name>
</gene>
<dbReference type="PRINTS" id="PR00463">
    <property type="entry name" value="EP450I"/>
</dbReference>
<evidence type="ECO:0000256" key="4">
    <source>
        <dbReference type="ARBA" id="ARBA00022723"/>
    </source>
</evidence>
<dbReference type="PANTHER" id="PTHR24291">
    <property type="entry name" value="CYTOCHROME P450 FAMILY 4"/>
    <property type="match status" value="1"/>
</dbReference>
<dbReference type="eggNOG" id="KOG0157">
    <property type="taxonomic scope" value="Eukaryota"/>
</dbReference>
<keyword evidence="9" id="KW-0472">Membrane</keyword>
<dbReference type="FunCoup" id="F7B6X0">
    <property type="interactions" value="161"/>
</dbReference>
<dbReference type="Bgee" id="ENSOANG00000002639">
    <property type="expression patterns" value="Expressed in adult mammalian kidney and 2 other cell types or tissues"/>
</dbReference>
<evidence type="ECO:0000313" key="12">
    <source>
        <dbReference type="Ensembl" id="ENSOANP00000004202.2"/>
    </source>
</evidence>
<keyword evidence="13" id="KW-1185">Reference proteome</keyword>
<evidence type="ECO:0000256" key="6">
    <source>
        <dbReference type="ARBA" id="ARBA00023002"/>
    </source>
</evidence>
<evidence type="ECO:0000256" key="1">
    <source>
        <dbReference type="ARBA" id="ARBA00004586"/>
    </source>
</evidence>
<comment type="cofactor">
    <cofactor evidence="10">
        <name>heme</name>
        <dbReference type="ChEBI" id="CHEBI:30413"/>
    </cofactor>
</comment>
<evidence type="ECO:0008006" key="14">
    <source>
        <dbReference type="Google" id="ProtNLM"/>
    </source>
</evidence>
<dbReference type="Ensembl" id="ENSOANT00000004203.3">
    <property type="protein sequence ID" value="ENSOANP00000004202.2"/>
    <property type="gene ID" value="ENSOANG00000002639.4"/>
</dbReference>
<dbReference type="KEGG" id="oaa:100092213"/>
<dbReference type="InterPro" id="IPR002401">
    <property type="entry name" value="Cyt_P450_E_grp-I"/>
</dbReference>
<dbReference type="PROSITE" id="PS00086">
    <property type="entry name" value="CYTOCHROME_P450"/>
    <property type="match status" value="1"/>
</dbReference>
<dbReference type="RefSeq" id="XP_001520882.3">
    <property type="nucleotide sequence ID" value="XM_001520832.6"/>
</dbReference>
<evidence type="ECO:0000256" key="5">
    <source>
        <dbReference type="ARBA" id="ARBA00022824"/>
    </source>
</evidence>
<proteinExistence type="inferred from homology"/>
<dbReference type="InterPro" id="IPR017972">
    <property type="entry name" value="Cyt_P450_CS"/>
</dbReference>